<dbReference type="PANTHER" id="PTHR38032">
    <property type="entry name" value="POLYMERASE-RELATED"/>
    <property type="match status" value="1"/>
</dbReference>
<dbReference type="RefSeq" id="WP_144159320.1">
    <property type="nucleotide sequence ID" value="NZ_CAUPKR010000005.1"/>
</dbReference>
<evidence type="ECO:0000256" key="1">
    <source>
        <dbReference type="SAM" id="Coils"/>
    </source>
</evidence>
<organism evidence="3 4">
    <name type="scientific">Allobacillus halotolerans</name>
    <dbReference type="NCBI Taxonomy" id="570278"/>
    <lineage>
        <taxon>Bacteria</taxon>
        <taxon>Bacillati</taxon>
        <taxon>Bacillota</taxon>
        <taxon>Bacilli</taxon>
        <taxon>Bacillales</taxon>
        <taxon>Bacillaceae</taxon>
        <taxon>Allobacillus</taxon>
    </lineage>
</organism>
<feature type="coiled-coil region" evidence="1">
    <location>
        <begin position="341"/>
        <end position="375"/>
    </location>
</feature>
<keyword evidence="1" id="KW-0175">Coiled coil</keyword>
<name>A0ABS6GPK9_9BACI</name>
<gene>
    <name evidence="3" type="ORF">KQ486_08510</name>
</gene>
<feature type="domain" description="Flagellar Assembly Protein A N-terminal region" evidence="2">
    <location>
        <begin position="8"/>
        <end position="186"/>
    </location>
</feature>
<evidence type="ECO:0000259" key="2">
    <source>
        <dbReference type="Pfam" id="PF20250"/>
    </source>
</evidence>
<evidence type="ECO:0000313" key="3">
    <source>
        <dbReference type="EMBL" id="MBU6081061.1"/>
    </source>
</evidence>
<comment type="caution">
    <text evidence="3">The sequence shown here is derived from an EMBL/GenBank/DDBJ whole genome shotgun (WGS) entry which is preliminary data.</text>
</comment>
<proteinExistence type="predicted"/>
<reference evidence="3 4" key="1">
    <citation type="journal article" date="2011" name="Int. J. Syst. Evol. Microbiol.">
        <title>Allobacillus halotolerans gen. nov., sp. nov. isolated from shrimp paste.</title>
        <authorList>
            <person name="Sheu S.Y."/>
            <person name="Arun A.B."/>
            <person name="Jiang S.R."/>
            <person name="Young C.C."/>
            <person name="Chen W.M."/>
        </authorList>
    </citation>
    <scope>NUCLEOTIDE SEQUENCE [LARGE SCALE GENOMIC DNA]</scope>
    <source>
        <strain evidence="3 4">LMG 24826</strain>
    </source>
</reference>
<dbReference type="InterPro" id="IPR046865">
    <property type="entry name" value="FapA_b_solenoid"/>
</dbReference>
<dbReference type="EMBL" id="JAHLZF010000011">
    <property type="protein sequence ID" value="MBU6081061.1"/>
    <property type="molecule type" value="Genomic_DNA"/>
</dbReference>
<keyword evidence="4" id="KW-1185">Reference proteome</keyword>
<dbReference type="Pfam" id="PF20250">
    <property type="entry name" value="FapA_N"/>
    <property type="match status" value="1"/>
</dbReference>
<dbReference type="Proteomes" id="UP000812672">
    <property type="component" value="Unassembled WGS sequence"/>
</dbReference>
<evidence type="ECO:0000313" key="4">
    <source>
        <dbReference type="Proteomes" id="UP000812672"/>
    </source>
</evidence>
<protein>
    <submittedName>
        <fullName evidence="3">FapA family protein</fullName>
    </submittedName>
</protein>
<dbReference type="InterPro" id="IPR046866">
    <property type="entry name" value="FapA_N"/>
</dbReference>
<accession>A0ABS6GPK9</accession>
<sequence length="467" mass="52610">MDLSSVFLIQISDDKMQALIEFNREVLQHRSTQELHELKEQIHLKDLFDFARSKNVTYGLLEDVLLTMIKNFRINQDPVVFARGLAPQHGKNGMLKYHVQLGTTIEINDQEHIDFKEIMVIPKVETGTKLVTIIPPTESKDGMNVTGNVVKAKPGKPAVMKAGKNTEFQEEHQAIFATGSGQVSLISKQIQVLPVYEVKKSVSMETGNIDFNGSIVINGDVPTGFSLKARGDITIQGTVEAATLEAGGSIFVHEGVYAAGNGRLDAGMDIRVRNINQANLKAGRNIIIENSCLHSHIDAQDMLYCHRGHIIGGHISVGKKIEGNDFGNRLETKTEVYLGHSMDVMHLYNELESKIEQAQDQLKKLKLLGERLEEVKQIRDLSSKERVAMLRQRNTYNMTKIELEKLLEKQFTLNEEKEAFDFLKMDVNGILYPNVHVMVGKYSMSIQQEYKHVSVVYKHQDFSIIPL</sequence>
<dbReference type="InterPro" id="IPR005646">
    <property type="entry name" value="FapA"/>
</dbReference>
<dbReference type="Pfam" id="PF03961">
    <property type="entry name" value="FapA"/>
    <property type="match status" value="1"/>
</dbReference>
<dbReference type="PANTHER" id="PTHR38032:SF1">
    <property type="entry name" value="RNA-BINDING PROTEIN KHPB N-TERMINAL DOMAIN-CONTAINING PROTEIN"/>
    <property type="match status" value="1"/>
</dbReference>